<protein>
    <submittedName>
        <fullName evidence="3">Serine/threonine-protein kinase AfsK</fullName>
        <ecNumber evidence="3">2.7.11.1</ecNumber>
    </submittedName>
</protein>
<evidence type="ECO:0000313" key="3">
    <source>
        <dbReference type="EMBL" id="TWT84112.1"/>
    </source>
</evidence>
<dbReference type="SUPFAM" id="SSF50998">
    <property type="entry name" value="Quinoprotein alcohol dehydrogenase-like"/>
    <property type="match status" value="2"/>
</dbReference>
<dbReference type="Gene3D" id="2.130.10.10">
    <property type="entry name" value="YVTN repeat-like/Quinoprotein amine dehydrogenase"/>
    <property type="match status" value="3"/>
</dbReference>
<dbReference type="SMART" id="SM00564">
    <property type="entry name" value="PQQ"/>
    <property type="match status" value="6"/>
</dbReference>
<dbReference type="PANTHER" id="PTHR34512">
    <property type="entry name" value="CELL SURFACE PROTEIN"/>
    <property type="match status" value="1"/>
</dbReference>
<evidence type="ECO:0000259" key="2">
    <source>
        <dbReference type="Pfam" id="PF13360"/>
    </source>
</evidence>
<dbReference type="Proteomes" id="UP000315010">
    <property type="component" value="Unassembled WGS sequence"/>
</dbReference>
<gene>
    <name evidence="3" type="primary">afsK</name>
    <name evidence="3" type="ORF">CA13_55880</name>
</gene>
<dbReference type="EMBL" id="SJPJ01000001">
    <property type="protein sequence ID" value="TWT84112.1"/>
    <property type="molecule type" value="Genomic_DNA"/>
</dbReference>
<comment type="caution">
    <text evidence="3">The sequence shown here is derived from an EMBL/GenBank/DDBJ whole genome shotgun (WGS) entry which is preliminary data.</text>
</comment>
<sequence precursor="true">MLRRLAPYHFIHLAVFALIASSAMAAEDWPMWRFDAERSAASPNEIAGDLVLLWEQHFPRRQQAWDDPLNLDLMTYDRIFEPIVSNGRVFIGFNDADKLLALDADTGMPLWTFYTEAPVRLPPAAWNEHIFFTSDDGFLYCVSAADGKLVWKFDGTPNSQHAIGNQRITSAWPARGGPVIRDGTVYFAAGIWPFMGTFIYALDAHSGDVRWVNDNTGSQYIKQPHSAPSFAGVAPQGALAASDSSLIVPGGRSVPAVFDRANGKLRYYELNAGGKGTGGSFVAVDQTEFYVHTRLKGTRAFHLSNGIKTAFTPNEPVLHQGMVYSAEKVENRFFVRAYADEKKVWEIEADGTGDLIMAGNRLIAAGEDEISIIECPRENGPAKVVQSIPLDHRLERLIVADQKIFGVSIDGRILAYGKPKPTEIATSEPPQIQGASDRDRQVARDLFSVGDAEGYAFWFGSSQDQRARAIAMDSPFVQFAIVDSDASSVDQTRRYFDASEIYGRVTVHHSNADSFRAPKYVANMIFAQDACAMEKETLELIYQSVRPYGGVLHLLASENLQTLSDRVNAIGLEQANVTVGKHGVIVRREGALPGSADWTHQYGNIANTIKSDDSRVKLPLGILWFGGSSNMDVLPRHGHGPPEQVVGGRLFIEGMNCLSARDVYTGRVLWKHDFADLGTFDVFYDSTYENAPLNPKYNQVHIPGANARGTNYVVTEDRVYLVEDNVCHALDPKTGKALADFHLPTSESGEKEQWGYLGVYKDVLIGGLGFAMYRGRNNLAFDSDKKLSATKAGFGSKSYDRAASVALVGFDRHSGEQLWKVDANHSFWHNGIVAGGDKVYCLDRNPQQIEEALRRRGKSRPATYRITAFDFQTGEPAWEIDDNIFGTWLGYSEQHDLLLQAGSKATDRLSGEAAQGMAVYSGADGAKVWNNDTLDYTGPCILHNDLIITNANSYSQSAGAFYLRTGKPKMVRNPLTGEMQPWSFTRAYGCNSVIASENLLTFRSGAAGFYDLLTDTGTGNLGGFKSGCTSNLVVANGVLNAPDYTRTCSCPYQNQTSLALVHMPDIDTWSVHSGASAASNGKVVESLSINLGAPGDRRDVDGDLWLEYPVVAGVSPPLTIRANPEARFFQHHSSSVESSKRPWLLASGADAITDLRIELRLKDKYNLDNGIPVQHADDDAEEDENGNVDLASSDLELVEESGIQVVGMRFNKINLARGTPIRAASIQFTCDETSTESVSLIIAAEDTGNAARYNDHSHDLTSRSLTRQEVGWKPKAWKKVGEAGNSQRTPDLAALVQAIVDREDWKAGNSIAFQISGVGKRVASSYSGSTAKAARLIIDADALPVKVIGPPKHFDVELFFAVPKELQKGIRVFDVYAQGERVAQDVTLDPTDGSGIQSLRLNRIAISNELHLRFVAKQGEPILSGVRVTQH</sequence>
<dbReference type="PANTHER" id="PTHR34512:SF30">
    <property type="entry name" value="OUTER MEMBRANE PROTEIN ASSEMBLY FACTOR BAMB"/>
    <property type="match status" value="1"/>
</dbReference>
<accession>A0A5C5Z9W1</accession>
<feature type="signal peptide" evidence="1">
    <location>
        <begin position="1"/>
        <end position="25"/>
    </location>
</feature>
<dbReference type="GO" id="GO:0004674">
    <property type="term" value="F:protein serine/threonine kinase activity"/>
    <property type="evidence" value="ECO:0007669"/>
    <property type="project" value="UniProtKB-EC"/>
</dbReference>
<dbReference type="OrthoDB" id="218952at2"/>
<feature type="domain" description="Pyrrolo-quinoline quinone repeat" evidence="2">
    <location>
        <begin position="76"/>
        <end position="266"/>
    </location>
</feature>
<evidence type="ECO:0000313" key="4">
    <source>
        <dbReference type="Proteomes" id="UP000315010"/>
    </source>
</evidence>
<proteinExistence type="predicted"/>
<dbReference type="EC" id="2.7.11.1" evidence="3"/>
<organism evidence="3 4">
    <name type="scientific">Novipirellula herctigrandis</name>
    <dbReference type="NCBI Taxonomy" id="2527986"/>
    <lineage>
        <taxon>Bacteria</taxon>
        <taxon>Pseudomonadati</taxon>
        <taxon>Planctomycetota</taxon>
        <taxon>Planctomycetia</taxon>
        <taxon>Pirellulales</taxon>
        <taxon>Pirellulaceae</taxon>
        <taxon>Novipirellula</taxon>
    </lineage>
</organism>
<dbReference type="InterPro" id="IPR018391">
    <property type="entry name" value="PQQ_b-propeller_rpt"/>
</dbReference>
<keyword evidence="1" id="KW-0732">Signal</keyword>
<keyword evidence="3" id="KW-0808">Transferase</keyword>
<feature type="domain" description="Pyrrolo-quinoline quinone repeat" evidence="2">
    <location>
        <begin position="727"/>
        <end position="982"/>
    </location>
</feature>
<feature type="chain" id="PRO_5022956621" evidence="1">
    <location>
        <begin position="26"/>
        <end position="1431"/>
    </location>
</feature>
<reference evidence="3 4" key="1">
    <citation type="submission" date="2019-02" db="EMBL/GenBank/DDBJ databases">
        <title>Deep-cultivation of Planctomycetes and their phenomic and genomic characterization uncovers novel biology.</title>
        <authorList>
            <person name="Wiegand S."/>
            <person name="Jogler M."/>
            <person name="Boedeker C."/>
            <person name="Pinto D."/>
            <person name="Vollmers J."/>
            <person name="Rivas-Marin E."/>
            <person name="Kohn T."/>
            <person name="Peeters S.H."/>
            <person name="Heuer A."/>
            <person name="Rast P."/>
            <person name="Oberbeckmann S."/>
            <person name="Bunk B."/>
            <person name="Jeske O."/>
            <person name="Meyerdierks A."/>
            <person name="Storesund J.E."/>
            <person name="Kallscheuer N."/>
            <person name="Luecker S."/>
            <person name="Lage O.M."/>
            <person name="Pohl T."/>
            <person name="Merkel B.J."/>
            <person name="Hornburger P."/>
            <person name="Mueller R.-W."/>
            <person name="Bruemmer F."/>
            <person name="Labrenz M."/>
            <person name="Spormann A.M."/>
            <person name="Op Den Camp H."/>
            <person name="Overmann J."/>
            <person name="Amann R."/>
            <person name="Jetten M.S.M."/>
            <person name="Mascher T."/>
            <person name="Medema M.H."/>
            <person name="Devos D.P."/>
            <person name="Kaster A.-K."/>
            <person name="Ovreas L."/>
            <person name="Rohde M."/>
            <person name="Galperin M.Y."/>
            <person name="Jogler C."/>
        </authorList>
    </citation>
    <scope>NUCLEOTIDE SEQUENCE [LARGE SCALE GENOMIC DNA]</scope>
    <source>
        <strain evidence="3 4">CA13</strain>
    </source>
</reference>
<dbReference type="InterPro" id="IPR002372">
    <property type="entry name" value="PQQ_rpt_dom"/>
</dbReference>
<keyword evidence="3" id="KW-0418">Kinase</keyword>
<evidence type="ECO:0000256" key="1">
    <source>
        <dbReference type="SAM" id="SignalP"/>
    </source>
</evidence>
<dbReference type="Pfam" id="PF13360">
    <property type="entry name" value="PQQ_2"/>
    <property type="match status" value="2"/>
</dbReference>
<keyword evidence="4" id="KW-1185">Reference proteome</keyword>
<dbReference type="InterPro" id="IPR011047">
    <property type="entry name" value="Quinoprotein_ADH-like_sf"/>
</dbReference>
<name>A0A5C5Z9W1_9BACT</name>
<dbReference type="RefSeq" id="WP_146401665.1">
    <property type="nucleotide sequence ID" value="NZ_SJPJ01000001.1"/>
</dbReference>
<dbReference type="InterPro" id="IPR015943">
    <property type="entry name" value="WD40/YVTN_repeat-like_dom_sf"/>
</dbReference>